<evidence type="ECO:0000313" key="3">
    <source>
        <dbReference type="Proteomes" id="UP001165121"/>
    </source>
</evidence>
<dbReference type="EMBL" id="BSXT01001503">
    <property type="protein sequence ID" value="GMF42955.1"/>
    <property type="molecule type" value="Genomic_DNA"/>
</dbReference>
<feature type="region of interest" description="Disordered" evidence="1">
    <location>
        <begin position="188"/>
        <end position="248"/>
    </location>
</feature>
<organism evidence="2 3">
    <name type="scientific">Phytophthora fragariaefolia</name>
    <dbReference type="NCBI Taxonomy" id="1490495"/>
    <lineage>
        <taxon>Eukaryota</taxon>
        <taxon>Sar</taxon>
        <taxon>Stramenopiles</taxon>
        <taxon>Oomycota</taxon>
        <taxon>Peronosporomycetes</taxon>
        <taxon>Peronosporales</taxon>
        <taxon>Peronosporaceae</taxon>
        <taxon>Phytophthora</taxon>
    </lineage>
</organism>
<protein>
    <submittedName>
        <fullName evidence="2">Unnamed protein product</fullName>
    </submittedName>
</protein>
<feature type="region of interest" description="Disordered" evidence="1">
    <location>
        <begin position="265"/>
        <end position="288"/>
    </location>
</feature>
<sequence length="371" mass="40620">MNTHVFQVSERADAPPRFPMEFVDQVAGRAAAADPICTVEADDYLVGMGVEDFLVCPRRLKQVEKDAAALGAQVRVKQEQSKGARKTLVLRFVRMGAAVRDDPRVGRTPARVLRVLDELDAHRLQLATRYELLIARDRQAVQRLHSAKKLLMYVKIMTFETRRSAMEDSKFQFADKFRKWHAQITSDDVGPMATPHKRVVGEKHPAEDMLVDTSPGQPEKDSYNSNPAPKATTSSILRQNRSTGAAPRKRVTFAMDVSPENVRVAGQSATASSAASVPTPSPSQPVPAALSEAAVPPKPRSYGVDEGRAYLLALVGPHVDIVSKLQDLATAVQSVPLATMSKDFIVAAGLKVICIMITRYDHCCPCLTVIL</sequence>
<reference evidence="2" key="1">
    <citation type="submission" date="2023-04" db="EMBL/GenBank/DDBJ databases">
        <title>Phytophthora fragariaefolia NBRC 109709.</title>
        <authorList>
            <person name="Ichikawa N."/>
            <person name="Sato H."/>
            <person name="Tonouchi N."/>
        </authorList>
    </citation>
    <scope>NUCLEOTIDE SEQUENCE</scope>
    <source>
        <strain evidence="2">NBRC 109709</strain>
    </source>
</reference>
<gene>
    <name evidence="2" type="ORF">Pfra01_001429000</name>
</gene>
<keyword evidence="3" id="KW-1185">Reference proteome</keyword>
<dbReference type="OrthoDB" id="160980at2759"/>
<accession>A0A9W6XPU0</accession>
<comment type="caution">
    <text evidence="2">The sequence shown here is derived from an EMBL/GenBank/DDBJ whole genome shotgun (WGS) entry which is preliminary data.</text>
</comment>
<feature type="compositionally biased region" description="Polar residues" evidence="1">
    <location>
        <begin position="223"/>
        <end position="243"/>
    </location>
</feature>
<dbReference type="AlphaFoldDB" id="A0A9W6XPU0"/>
<feature type="compositionally biased region" description="Low complexity" evidence="1">
    <location>
        <begin position="267"/>
        <end position="278"/>
    </location>
</feature>
<evidence type="ECO:0000313" key="2">
    <source>
        <dbReference type="EMBL" id="GMF42955.1"/>
    </source>
</evidence>
<evidence type="ECO:0000256" key="1">
    <source>
        <dbReference type="SAM" id="MobiDB-lite"/>
    </source>
</evidence>
<name>A0A9W6XPU0_9STRA</name>
<proteinExistence type="predicted"/>
<dbReference type="Proteomes" id="UP001165121">
    <property type="component" value="Unassembled WGS sequence"/>
</dbReference>